<dbReference type="SUPFAM" id="SSF51338">
    <property type="entry name" value="Composite domain of metallo-dependent hydrolases"/>
    <property type="match status" value="1"/>
</dbReference>
<dbReference type="Proteomes" id="UP000223913">
    <property type="component" value="Unassembled WGS sequence"/>
</dbReference>
<dbReference type="AlphaFoldDB" id="A0A2D0NA78"/>
<feature type="signal peptide" evidence="2">
    <location>
        <begin position="1"/>
        <end position="22"/>
    </location>
</feature>
<protein>
    <submittedName>
        <fullName evidence="4">Amidohydrolase</fullName>
    </submittedName>
</protein>
<feature type="compositionally biased region" description="Basic and acidic residues" evidence="1">
    <location>
        <begin position="100"/>
        <end position="111"/>
    </location>
</feature>
<sequence length="562" mass="61194">MKKSRLIGGLLLLCFLPFLSYAQDDQEIAPVTRTFVLKNATIITQPGQMIENGQILIKNGLIEAVGKSVSVPSNAKVIDVDSMYIYPGFIEGLSRTGVPRPKDEERREIKDPGNPPNDAAGIQPERSVVDLLSADDSSIESMRKLGFTAAHVVPHGNMLPGQGAIILLGGSSPEEMVLASNTSLFSQLEGARRVYPATTMAVMSKWRELYQQAKQAQQHEKNYKNNPRGMTRPSYDGTLEAFYPVLDQELPVFFTAESVKDAYRVLALQEELGFPLVLAGLKQGFYMTDELKAKGFPLLLSLDIPESKEEKKKEEGEEEDKEKAKPDPEKEALKKRQKEAIAKHQSQAATLSEAGLTFGFSTLEVKSGDVKNNLMTMIEKGISEEKVLASLTTIPAKMLGMSDMLGTLEKGKIANLVITDKPYFSKESNVRYVFVDGAPFEYEAKKPKKKGDASAKVSAAGEWSYTINIPGQAMSGTFKIKQDGDGQISGTITSPDDGSEGELQEVVLSGNNLSFSFPYDAGGQAMKVSFDVIIDGDEVEGTVTAGSFGTFDVEGERIGVPD</sequence>
<dbReference type="InterPro" id="IPR011059">
    <property type="entry name" value="Metal-dep_hydrolase_composite"/>
</dbReference>
<dbReference type="Gene3D" id="2.30.40.10">
    <property type="entry name" value="Urease, subunit C, domain 1"/>
    <property type="match status" value="1"/>
</dbReference>
<dbReference type="InterPro" id="IPR051781">
    <property type="entry name" value="Metallo-dep_Hydrolase"/>
</dbReference>
<proteinExistence type="predicted"/>
<dbReference type="OrthoDB" id="1393708at2"/>
<evidence type="ECO:0000256" key="1">
    <source>
        <dbReference type="SAM" id="MobiDB-lite"/>
    </source>
</evidence>
<evidence type="ECO:0000259" key="3">
    <source>
        <dbReference type="Pfam" id="PF01979"/>
    </source>
</evidence>
<keyword evidence="5" id="KW-1185">Reference proteome</keyword>
<feature type="region of interest" description="Disordered" evidence="1">
    <location>
        <begin position="96"/>
        <end position="123"/>
    </location>
</feature>
<dbReference type="Gene3D" id="3.20.20.140">
    <property type="entry name" value="Metal-dependent hydrolases"/>
    <property type="match status" value="1"/>
</dbReference>
<evidence type="ECO:0000256" key="2">
    <source>
        <dbReference type="SAM" id="SignalP"/>
    </source>
</evidence>
<feature type="region of interest" description="Disordered" evidence="1">
    <location>
        <begin position="307"/>
        <end position="339"/>
    </location>
</feature>
<keyword evidence="4" id="KW-0378">Hydrolase</keyword>
<dbReference type="PANTHER" id="PTHR43135">
    <property type="entry name" value="ALPHA-D-RIBOSE 1-METHYLPHOSPHONATE 5-TRIPHOSPHATE DIPHOSPHATASE"/>
    <property type="match status" value="1"/>
</dbReference>
<reference evidence="4 5" key="1">
    <citation type="submission" date="2017-10" db="EMBL/GenBank/DDBJ databases">
        <title>The draft genome sequence of Lewinella nigricans NBRC 102662.</title>
        <authorList>
            <person name="Wang K."/>
        </authorList>
    </citation>
    <scope>NUCLEOTIDE SEQUENCE [LARGE SCALE GENOMIC DNA]</scope>
    <source>
        <strain evidence="4 5">NBRC 102662</strain>
    </source>
</reference>
<evidence type="ECO:0000313" key="5">
    <source>
        <dbReference type="Proteomes" id="UP000223913"/>
    </source>
</evidence>
<feature type="domain" description="Amidohydrolase-related" evidence="3">
    <location>
        <begin position="338"/>
        <end position="437"/>
    </location>
</feature>
<keyword evidence="2" id="KW-0732">Signal</keyword>
<dbReference type="Pfam" id="PF01979">
    <property type="entry name" value="Amidohydro_1"/>
    <property type="match status" value="1"/>
</dbReference>
<dbReference type="GO" id="GO:0016810">
    <property type="term" value="F:hydrolase activity, acting on carbon-nitrogen (but not peptide) bonds"/>
    <property type="evidence" value="ECO:0007669"/>
    <property type="project" value="InterPro"/>
</dbReference>
<accession>A0A2D0NA78</accession>
<gene>
    <name evidence="4" type="ORF">CRP01_15600</name>
</gene>
<dbReference type="EMBL" id="PDUD01000021">
    <property type="protein sequence ID" value="PHN05421.1"/>
    <property type="molecule type" value="Genomic_DNA"/>
</dbReference>
<comment type="caution">
    <text evidence="4">The sequence shown here is derived from an EMBL/GenBank/DDBJ whole genome shotgun (WGS) entry which is preliminary data.</text>
</comment>
<dbReference type="PANTHER" id="PTHR43135:SF3">
    <property type="entry name" value="ALPHA-D-RIBOSE 1-METHYLPHOSPHONATE 5-TRIPHOSPHATE DIPHOSPHATASE"/>
    <property type="match status" value="1"/>
</dbReference>
<evidence type="ECO:0000313" key="4">
    <source>
        <dbReference type="EMBL" id="PHN05421.1"/>
    </source>
</evidence>
<organism evidence="4 5">
    <name type="scientific">Flavilitoribacter nigricans (strain ATCC 23147 / DSM 23189 / NBRC 102662 / NCIMB 1420 / SS-2)</name>
    <name type="common">Lewinella nigricans</name>
    <dbReference type="NCBI Taxonomy" id="1122177"/>
    <lineage>
        <taxon>Bacteria</taxon>
        <taxon>Pseudomonadati</taxon>
        <taxon>Bacteroidota</taxon>
        <taxon>Saprospiria</taxon>
        <taxon>Saprospirales</taxon>
        <taxon>Lewinellaceae</taxon>
        <taxon>Flavilitoribacter</taxon>
    </lineage>
</organism>
<dbReference type="InterPro" id="IPR006680">
    <property type="entry name" value="Amidohydro-rel"/>
</dbReference>
<name>A0A2D0NA78_FLAN2</name>
<dbReference type="RefSeq" id="WP_099150998.1">
    <property type="nucleotide sequence ID" value="NZ_PDUD01000021.1"/>
</dbReference>
<feature type="chain" id="PRO_5012835981" evidence="2">
    <location>
        <begin position="23"/>
        <end position="562"/>
    </location>
</feature>